<dbReference type="Proteomes" id="UP000556026">
    <property type="component" value="Unassembled WGS sequence"/>
</dbReference>
<evidence type="ECO:0008006" key="3">
    <source>
        <dbReference type="Google" id="ProtNLM"/>
    </source>
</evidence>
<accession>A0A6V8MI80</accession>
<name>A0A6V8MI80_9BACT</name>
<dbReference type="AlphaFoldDB" id="A0A6V8MI80"/>
<dbReference type="EMBL" id="BLXX01000005">
    <property type="protein sequence ID" value="GFO59682.1"/>
    <property type="molecule type" value="Genomic_DNA"/>
</dbReference>
<protein>
    <recommendedName>
        <fullName evidence="3">Transposase IS204/IS1001/IS1096/IS1165 zinc-finger domain-containing protein</fullName>
    </recommendedName>
</protein>
<sequence length="107" mass="11960">MNATEVLSGALGISGPWRITKVGFTKDSCRLDLNVEIVEGLSLICPNCGSRGTICYPDNGCETWYKADFFRYTTYLHARVPHLACRCGTTRVELPWCRAGSRFTLLH</sequence>
<dbReference type="RefSeq" id="WP_183354516.1">
    <property type="nucleotide sequence ID" value="NZ_BLXX01000005.1"/>
</dbReference>
<organism evidence="1 2">
    <name type="scientific">Geomonas silvestris</name>
    <dbReference type="NCBI Taxonomy" id="2740184"/>
    <lineage>
        <taxon>Bacteria</taxon>
        <taxon>Pseudomonadati</taxon>
        <taxon>Thermodesulfobacteriota</taxon>
        <taxon>Desulfuromonadia</taxon>
        <taxon>Geobacterales</taxon>
        <taxon>Geobacteraceae</taxon>
        <taxon>Geomonas</taxon>
    </lineage>
</organism>
<keyword evidence="2" id="KW-1185">Reference proteome</keyword>
<evidence type="ECO:0000313" key="2">
    <source>
        <dbReference type="Proteomes" id="UP000556026"/>
    </source>
</evidence>
<comment type="caution">
    <text evidence="1">The sequence shown here is derived from an EMBL/GenBank/DDBJ whole genome shotgun (WGS) entry which is preliminary data.</text>
</comment>
<gene>
    <name evidence="1" type="ORF">GMST_20070</name>
</gene>
<reference evidence="2" key="1">
    <citation type="submission" date="2020-06" db="EMBL/GenBank/DDBJ databases">
        <title>Draft genomic sequence of Geomonas sp. Red330.</title>
        <authorList>
            <person name="Itoh H."/>
            <person name="Zhenxing X."/>
            <person name="Ushijima N."/>
            <person name="Masuda Y."/>
            <person name="Shiratori Y."/>
            <person name="Senoo K."/>
        </authorList>
    </citation>
    <scope>NUCLEOTIDE SEQUENCE [LARGE SCALE GENOMIC DNA]</scope>
    <source>
        <strain evidence="2">Red330</strain>
    </source>
</reference>
<evidence type="ECO:0000313" key="1">
    <source>
        <dbReference type="EMBL" id="GFO59682.1"/>
    </source>
</evidence>
<proteinExistence type="predicted"/>